<dbReference type="PANTHER" id="PTHR33507">
    <property type="entry name" value="INNER MEMBRANE PROTEIN YBBJ"/>
    <property type="match status" value="1"/>
</dbReference>
<proteinExistence type="predicted"/>
<dbReference type="InterPro" id="IPR002810">
    <property type="entry name" value="NfeD-like_C"/>
</dbReference>
<feature type="transmembrane region" description="Helical" evidence="5">
    <location>
        <begin position="7"/>
        <end position="28"/>
    </location>
</feature>
<keyword evidence="3 5" id="KW-1133">Transmembrane helix</keyword>
<dbReference type="PANTHER" id="PTHR33507:SF3">
    <property type="entry name" value="INNER MEMBRANE PROTEIN YBBJ"/>
    <property type="match status" value="1"/>
</dbReference>
<dbReference type="EMBL" id="QOVW01000081">
    <property type="protein sequence ID" value="RDB35574.1"/>
    <property type="molecule type" value="Genomic_DNA"/>
</dbReference>
<dbReference type="GO" id="GO:0005886">
    <property type="term" value="C:plasma membrane"/>
    <property type="evidence" value="ECO:0007669"/>
    <property type="project" value="TreeGrafter"/>
</dbReference>
<dbReference type="Gene3D" id="2.40.50.140">
    <property type="entry name" value="Nucleic acid-binding proteins"/>
    <property type="match status" value="1"/>
</dbReference>
<dbReference type="Pfam" id="PF01957">
    <property type="entry name" value="NfeD"/>
    <property type="match status" value="1"/>
</dbReference>
<protein>
    <submittedName>
        <fullName evidence="7">NfeD family protein</fullName>
    </submittedName>
</protein>
<feature type="transmembrane region" description="Helical" evidence="5">
    <location>
        <begin position="40"/>
        <end position="66"/>
    </location>
</feature>
<dbReference type="InterPro" id="IPR012340">
    <property type="entry name" value="NA-bd_OB-fold"/>
</dbReference>
<evidence type="ECO:0000313" key="7">
    <source>
        <dbReference type="EMBL" id="RDB35574.1"/>
    </source>
</evidence>
<keyword evidence="2 5" id="KW-0812">Transmembrane</keyword>
<evidence type="ECO:0000256" key="2">
    <source>
        <dbReference type="ARBA" id="ARBA00022692"/>
    </source>
</evidence>
<gene>
    <name evidence="7" type="ORF">DCC88_09515</name>
</gene>
<sequence length="151" mass="17526">MNFDWYWLYFFIGIIFCILEIFTLSFYLLPIGMASILTGIIALFFNSLYLHVFVFVIFSILMLYFISKWKKSRFLKPVNSTFIAGLEGQQGVVIKSFKSIIEPGKVKIFSDEWDIYCDIHNENLLKTLVEGDVVKVISVKGNKIKVEKVTK</sequence>
<evidence type="ECO:0000256" key="3">
    <source>
        <dbReference type="ARBA" id="ARBA00022989"/>
    </source>
</evidence>
<organism evidence="7 8">
    <name type="scientific">Spirobacillus cienkowskii</name>
    <dbReference type="NCBI Taxonomy" id="495820"/>
    <lineage>
        <taxon>Bacteria</taxon>
        <taxon>Pseudomonadati</taxon>
        <taxon>Bdellovibrionota</taxon>
        <taxon>Oligoflexia</taxon>
        <taxon>Silvanigrellales</taxon>
        <taxon>Spirobacillus</taxon>
    </lineage>
</organism>
<evidence type="ECO:0000259" key="6">
    <source>
        <dbReference type="Pfam" id="PF01957"/>
    </source>
</evidence>
<dbReference type="Proteomes" id="UP000253934">
    <property type="component" value="Unassembled WGS sequence"/>
</dbReference>
<evidence type="ECO:0000313" key="8">
    <source>
        <dbReference type="Proteomes" id="UP000253934"/>
    </source>
</evidence>
<evidence type="ECO:0000256" key="5">
    <source>
        <dbReference type="SAM" id="Phobius"/>
    </source>
</evidence>
<dbReference type="InterPro" id="IPR052165">
    <property type="entry name" value="Membrane_assoc_protease"/>
</dbReference>
<accession>A0A369KV33</accession>
<evidence type="ECO:0000256" key="4">
    <source>
        <dbReference type="ARBA" id="ARBA00023136"/>
    </source>
</evidence>
<reference evidence="7" key="1">
    <citation type="submission" date="2018-04" db="EMBL/GenBank/DDBJ databases">
        <title>Draft genome sequence of the Candidatus Spirobacillus cienkowskii, a pathogen of freshwater Daphnia species, reconstructed from hemolymph metagenomic reads.</title>
        <authorList>
            <person name="Bresciani L."/>
            <person name="Lemos L.N."/>
            <person name="Wale N."/>
            <person name="Lin J.Y."/>
            <person name="Fernandes G.R."/>
            <person name="Duffy M.A."/>
            <person name="Rodrigues J.M."/>
        </authorList>
    </citation>
    <scope>NUCLEOTIDE SEQUENCE [LARGE SCALE GENOMIC DNA]</scope>
    <source>
        <strain evidence="7">Binning01</strain>
    </source>
</reference>
<comment type="caution">
    <text evidence="7">The sequence shown here is derived from an EMBL/GenBank/DDBJ whole genome shotgun (WGS) entry which is preliminary data.</text>
</comment>
<keyword evidence="8" id="KW-1185">Reference proteome</keyword>
<dbReference type="AlphaFoldDB" id="A0A369KV33"/>
<keyword evidence="4 5" id="KW-0472">Membrane</keyword>
<feature type="domain" description="NfeD-like C-terminal" evidence="6">
    <location>
        <begin position="85"/>
        <end position="148"/>
    </location>
</feature>
<name>A0A369KV33_9BACT</name>
<evidence type="ECO:0000256" key="1">
    <source>
        <dbReference type="ARBA" id="ARBA00004141"/>
    </source>
</evidence>
<comment type="subcellular location">
    <subcellularLocation>
        <location evidence="1">Membrane</location>
        <topology evidence="1">Multi-pass membrane protein</topology>
    </subcellularLocation>
</comment>